<comment type="caution">
    <text evidence="3">The sequence shown here is derived from an EMBL/GenBank/DDBJ whole genome shotgun (WGS) entry which is preliminary data.</text>
</comment>
<accession>A0A6L2KG56</accession>
<dbReference type="InterPro" id="IPR001878">
    <property type="entry name" value="Znf_CCHC"/>
</dbReference>
<evidence type="ECO:0000313" key="3">
    <source>
        <dbReference type="EMBL" id="GEU48451.1"/>
    </source>
</evidence>
<feature type="region of interest" description="Disordered" evidence="1">
    <location>
        <begin position="317"/>
        <end position="368"/>
    </location>
</feature>
<protein>
    <submittedName>
        <fullName evidence="3">Retrovirus-related Pol polyprotein from transposon TNT 1-94</fullName>
    </submittedName>
</protein>
<sequence length="602" mass="68927">MFGIDNDIYSTTHACPNACEIWKAIERLKQEWQRFVTLVKQSQELKNVSYHKLYDILKQHQHEVNEIRAEKIAHVANPLALVAQQQPVYNPQTHPTHYNQNFSTKTQQAATENRGKEIVNSPQQIYDQEPSMVDDDDDETSKDKEIDKLMALISLSFKKIYKPTNNNLRTSSNTSRANQDNSLRIHRNTGYEHQRSGNVAGARETVGSSMVQKSRIQCYNCKEYGHVARESDWKDDTDDESDDQELEAHYMYMAKIQEVSPDVVDSGPIFDTEPEQKIDQNDEDVDLAKELNEIRAEKIARIANPLALVAQQQPVYHPQNHPTHYTQNSSTRSQQASTRNRGKAIVNSPQPIYDQEPSMVDEDDETSKDKEIDKLMALISLSFKKIYKPTNNNLRTSSNTSRANQDNSPRINRNAGYENQRIGNVVRARETVGSSVELEAHYMHMAQLQEVSLDAANSGPIYDDEPLQKLIAYVLRNSLVSLHMRFSSCNRTTFRNWNFLVYPCELVWRILETMVDKFMIRFGVNVSLDSGFLLNVITSKDHPPMLAPESSIKFTWVDKEVPISEGSPVTRTKSHMETYKTVSQDIRDQLNVEAEAVQNILT</sequence>
<organism evidence="3">
    <name type="scientific">Tanacetum cinerariifolium</name>
    <name type="common">Dalmatian daisy</name>
    <name type="synonym">Chrysanthemum cinerariifolium</name>
    <dbReference type="NCBI Taxonomy" id="118510"/>
    <lineage>
        <taxon>Eukaryota</taxon>
        <taxon>Viridiplantae</taxon>
        <taxon>Streptophyta</taxon>
        <taxon>Embryophyta</taxon>
        <taxon>Tracheophyta</taxon>
        <taxon>Spermatophyta</taxon>
        <taxon>Magnoliopsida</taxon>
        <taxon>eudicotyledons</taxon>
        <taxon>Gunneridae</taxon>
        <taxon>Pentapetalae</taxon>
        <taxon>asterids</taxon>
        <taxon>campanulids</taxon>
        <taxon>Asterales</taxon>
        <taxon>Asteraceae</taxon>
        <taxon>Asteroideae</taxon>
        <taxon>Anthemideae</taxon>
        <taxon>Anthemidinae</taxon>
        <taxon>Tanacetum</taxon>
    </lineage>
</organism>
<name>A0A6L2KG56_TANCI</name>
<feature type="domain" description="CCHC-type" evidence="2">
    <location>
        <begin position="217"/>
        <end position="230"/>
    </location>
</feature>
<reference evidence="3" key="1">
    <citation type="journal article" date="2019" name="Sci. Rep.">
        <title>Draft genome of Tanacetum cinerariifolium, the natural source of mosquito coil.</title>
        <authorList>
            <person name="Yamashiro T."/>
            <person name="Shiraishi A."/>
            <person name="Satake H."/>
            <person name="Nakayama K."/>
        </authorList>
    </citation>
    <scope>NUCLEOTIDE SEQUENCE</scope>
</reference>
<feature type="compositionally biased region" description="Low complexity" evidence="1">
    <location>
        <begin position="390"/>
        <end position="404"/>
    </location>
</feature>
<feature type="compositionally biased region" description="Polar residues" evidence="1">
    <location>
        <begin position="317"/>
        <end position="339"/>
    </location>
</feature>
<proteinExistence type="predicted"/>
<dbReference type="AlphaFoldDB" id="A0A6L2KG56"/>
<evidence type="ECO:0000259" key="2">
    <source>
        <dbReference type="Pfam" id="PF00098"/>
    </source>
</evidence>
<feature type="region of interest" description="Disordered" evidence="1">
    <location>
        <begin position="390"/>
        <end position="414"/>
    </location>
</feature>
<dbReference type="GO" id="GO:0003676">
    <property type="term" value="F:nucleic acid binding"/>
    <property type="evidence" value="ECO:0007669"/>
    <property type="project" value="InterPro"/>
</dbReference>
<evidence type="ECO:0000256" key="1">
    <source>
        <dbReference type="SAM" id="MobiDB-lite"/>
    </source>
</evidence>
<dbReference type="GO" id="GO:0008270">
    <property type="term" value="F:zinc ion binding"/>
    <property type="evidence" value="ECO:0007669"/>
    <property type="project" value="InterPro"/>
</dbReference>
<dbReference type="EMBL" id="BKCJ010002422">
    <property type="protein sequence ID" value="GEU48451.1"/>
    <property type="molecule type" value="Genomic_DNA"/>
</dbReference>
<dbReference type="Pfam" id="PF00098">
    <property type="entry name" value="zf-CCHC"/>
    <property type="match status" value="1"/>
</dbReference>
<gene>
    <name evidence="3" type="ORF">Tci_020429</name>
</gene>